<gene>
    <name evidence="2" type="ORF">RHIMIDRAFT_266735</name>
</gene>
<sequence length="133" mass="15802">MRLRNKCMKSNYAYWLLVLYKELYLQLELTFIKSNIEALNEKYSQKLKEFEDQANEETVNAKKRQHNDSLIQTYVDTINILKDKIISLQEEGVRQESNLEKEIKATRAERKNVRALVDQLIQEHIDKDTGIIQ</sequence>
<organism evidence="2 3">
    <name type="scientific">Rhizopus microsporus ATCC 52813</name>
    <dbReference type="NCBI Taxonomy" id="1340429"/>
    <lineage>
        <taxon>Eukaryota</taxon>
        <taxon>Fungi</taxon>
        <taxon>Fungi incertae sedis</taxon>
        <taxon>Mucoromycota</taxon>
        <taxon>Mucoromycotina</taxon>
        <taxon>Mucoromycetes</taxon>
        <taxon>Mucorales</taxon>
        <taxon>Mucorineae</taxon>
        <taxon>Rhizopodaceae</taxon>
        <taxon>Rhizopus</taxon>
    </lineage>
</organism>
<evidence type="ECO:0000313" key="2">
    <source>
        <dbReference type="EMBL" id="PHZ16740.1"/>
    </source>
</evidence>
<dbReference type="EMBL" id="KZ303843">
    <property type="protein sequence ID" value="PHZ16740.1"/>
    <property type="molecule type" value="Genomic_DNA"/>
</dbReference>
<name>A0A2G4T6T8_RHIZD</name>
<accession>A0A2G4T6T8</accession>
<protein>
    <submittedName>
        <fullName evidence="2">Uncharacterized protein</fullName>
    </submittedName>
</protein>
<dbReference type="Gene3D" id="1.20.5.390">
    <property type="entry name" value="L1 transposable element, trimerization domain"/>
    <property type="match status" value="1"/>
</dbReference>
<evidence type="ECO:0000256" key="1">
    <source>
        <dbReference type="SAM" id="Coils"/>
    </source>
</evidence>
<keyword evidence="3" id="KW-1185">Reference proteome</keyword>
<keyword evidence="1" id="KW-0175">Coiled coil</keyword>
<dbReference type="RefSeq" id="XP_023470448.1">
    <property type="nucleotide sequence ID" value="XM_023611940.1"/>
</dbReference>
<dbReference type="AlphaFoldDB" id="A0A2G4T6T8"/>
<evidence type="ECO:0000313" key="3">
    <source>
        <dbReference type="Proteomes" id="UP000242254"/>
    </source>
</evidence>
<dbReference type="Proteomes" id="UP000242254">
    <property type="component" value="Unassembled WGS sequence"/>
</dbReference>
<proteinExistence type="predicted"/>
<reference evidence="2 3" key="1">
    <citation type="journal article" date="2016" name="Proc. Natl. Acad. Sci. U.S.A.">
        <title>Lipid metabolic changes in an early divergent fungus govern the establishment of a mutualistic symbiosis with endobacteria.</title>
        <authorList>
            <person name="Lastovetsky O.A."/>
            <person name="Gaspar M.L."/>
            <person name="Mondo S.J."/>
            <person name="LaButti K.M."/>
            <person name="Sandor L."/>
            <person name="Grigoriev I.V."/>
            <person name="Henry S.A."/>
            <person name="Pawlowska T.E."/>
        </authorList>
    </citation>
    <scope>NUCLEOTIDE SEQUENCE [LARGE SCALE GENOMIC DNA]</scope>
    <source>
        <strain evidence="2 3">ATCC 52813</strain>
    </source>
</reference>
<feature type="coiled-coil region" evidence="1">
    <location>
        <begin position="29"/>
        <end position="123"/>
    </location>
</feature>
<dbReference type="GeneID" id="35442929"/>